<accession>A0A5C3L684</accession>
<evidence type="ECO:0000256" key="2">
    <source>
        <dbReference type="ARBA" id="ARBA00022737"/>
    </source>
</evidence>
<dbReference type="AlphaFoldDB" id="A0A5C3L684"/>
<dbReference type="Pfam" id="PF00400">
    <property type="entry name" value="WD40"/>
    <property type="match status" value="1"/>
</dbReference>
<dbReference type="PANTHER" id="PTHR10971">
    <property type="entry name" value="MRNA EXPORT FACTOR AND BUB3"/>
    <property type="match status" value="1"/>
</dbReference>
<gene>
    <name evidence="4" type="ORF">FA15DRAFT_90483</name>
</gene>
<sequence>MFDTAIGKPIQVAQHDAPVKCVAWVEGHSGFLATGSWDKTMKYWDIRTQRPVATIPLLERCYAFGSEYPWLVVGTAGQQVQVFDIKSPTVVFKQVNSRSKMTRAIHCFTDKPSRAPKDSYAVGGIDGIVSV</sequence>
<evidence type="ECO:0000313" key="5">
    <source>
        <dbReference type="Proteomes" id="UP000307440"/>
    </source>
</evidence>
<organism evidence="4 5">
    <name type="scientific">Coprinopsis marcescibilis</name>
    <name type="common">Agaric fungus</name>
    <name type="synonym">Psathyrella marcescibilis</name>
    <dbReference type="NCBI Taxonomy" id="230819"/>
    <lineage>
        <taxon>Eukaryota</taxon>
        <taxon>Fungi</taxon>
        <taxon>Dikarya</taxon>
        <taxon>Basidiomycota</taxon>
        <taxon>Agaricomycotina</taxon>
        <taxon>Agaricomycetes</taxon>
        <taxon>Agaricomycetidae</taxon>
        <taxon>Agaricales</taxon>
        <taxon>Agaricineae</taxon>
        <taxon>Psathyrellaceae</taxon>
        <taxon>Coprinopsis</taxon>
    </lineage>
</organism>
<dbReference type="SUPFAM" id="SSF117289">
    <property type="entry name" value="Nucleoporin domain"/>
    <property type="match status" value="1"/>
</dbReference>
<proteinExistence type="predicted"/>
<dbReference type="InterPro" id="IPR015943">
    <property type="entry name" value="WD40/YVTN_repeat-like_dom_sf"/>
</dbReference>
<dbReference type="Gene3D" id="2.130.10.10">
    <property type="entry name" value="YVTN repeat-like/Quinoprotein amine dehydrogenase"/>
    <property type="match status" value="1"/>
</dbReference>
<reference evidence="4 5" key="1">
    <citation type="journal article" date="2019" name="Nat. Ecol. Evol.">
        <title>Megaphylogeny resolves global patterns of mushroom evolution.</title>
        <authorList>
            <person name="Varga T."/>
            <person name="Krizsan K."/>
            <person name="Foldi C."/>
            <person name="Dima B."/>
            <person name="Sanchez-Garcia M."/>
            <person name="Sanchez-Ramirez S."/>
            <person name="Szollosi G.J."/>
            <person name="Szarkandi J.G."/>
            <person name="Papp V."/>
            <person name="Albert L."/>
            <person name="Andreopoulos W."/>
            <person name="Angelini C."/>
            <person name="Antonin V."/>
            <person name="Barry K.W."/>
            <person name="Bougher N.L."/>
            <person name="Buchanan P."/>
            <person name="Buyck B."/>
            <person name="Bense V."/>
            <person name="Catcheside P."/>
            <person name="Chovatia M."/>
            <person name="Cooper J."/>
            <person name="Damon W."/>
            <person name="Desjardin D."/>
            <person name="Finy P."/>
            <person name="Geml J."/>
            <person name="Haridas S."/>
            <person name="Hughes K."/>
            <person name="Justo A."/>
            <person name="Karasinski D."/>
            <person name="Kautmanova I."/>
            <person name="Kiss B."/>
            <person name="Kocsube S."/>
            <person name="Kotiranta H."/>
            <person name="LaButti K.M."/>
            <person name="Lechner B.E."/>
            <person name="Liimatainen K."/>
            <person name="Lipzen A."/>
            <person name="Lukacs Z."/>
            <person name="Mihaltcheva S."/>
            <person name="Morgado L.N."/>
            <person name="Niskanen T."/>
            <person name="Noordeloos M.E."/>
            <person name="Ohm R.A."/>
            <person name="Ortiz-Santana B."/>
            <person name="Ovrebo C."/>
            <person name="Racz N."/>
            <person name="Riley R."/>
            <person name="Savchenko A."/>
            <person name="Shiryaev A."/>
            <person name="Soop K."/>
            <person name="Spirin V."/>
            <person name="Szebenyi C."/>
            <person name="Tomsovsky M."/>
            <person name="Tulloss R.E."/>
            <person name="Uehling J."/>
            <person name="Grigoriev I.V."/>
            <person name="Vagvolgyi C."/>
            <person name="Papp T."/>
            <person name="Martin F.M."/>
            <person name="Miettinen O."/>
            <person name="Hibbett D.S."/>
            <person name="Nagy L.G."/>
        </authorList>
    </citation>
    <scope>NUCLEOTIDE SEQUENCE [LARGE SCALE GENOMIC DNA]</scope>
    <source>
        <strain evidence="4 5">CBS 121175</strain>
    </source>
</reference>
<dbReference type="OrthoDB" id="256303at2759"/>
<name>A0A5C3L684_COPMA</name>
<evidence type="ECO:0000256" key="3">
    <source>
        <dbReference type="PROSITE-ProRule" id="PRU00221"/>
    </source>
</evidence>
<dbReference type="Proteomes" id="UP000307440">
    <property type="component" value="Unassembled WGS sequence"/>
</dbReference>
<dbReference type="EMBL" id="ML210158">
    <property type="protein sequence ID" value="TFK28175.1"/>
    <property type="molecule type" value="Genomic_DNA"/>
</dbReference>
<evidence type="ECO:0000313" key="4">
    <source>
        <dbReference type="EMBL" id="TFK28175.1"/>
    </source>
</evidence>
<dbReference type="SMART" id="SM00320">
    <property type="entry name" value="WD40"/>
    <property type="match status" value="1"/>
</dbReference>
<keyword evidence="2" id="KW-0677">Repeat</keyword>
<evidence type="ECO:0000256" key="1">
    <source>
        <dbReference type="ARBA" id="ARBA00022574"/>
    </source>
</evidence>
<dbReference type="STRING" id="230819.A0A5C3L684"/>
<dbReference type="InterPro" id="IPR001680">
    <property type="entry name" value="WD40_rpt"/>
</dbReference>
<keyword evidence="1 3" id="KW-0853">WD repeat</keyword>
<keyword evidence="5" id="KW-1185">Reference proteome</keyword>
<protein>
    <submittedName>
        <fullName evidence="4">Uncharacterized protein</fullName>
    </submittedName>
</protein>
<dbReference type="PROSITE" id="PS50294">
    <property type="entry name" value="WD_REPEATS_REGION"/>
    <property type="match status" value="1"/>
</dbReference>
<feature type="repeat" description="WD" evidence="3">
    <location>
        <begin position="12"/>
        <end position="54"/>
    </location>
</feature>
<dbReference type="PROSITE" id="PS50082">
    <property type="entry name" value="WD_REPEATS_2"/>
    <property type="match status" value="1"/>
</dbReference>